<reference evidence="2" key="1">
    <citation type="submission" date="2020-01" db="EMBL/GenBank/DDBJ databases">
        <title>Genome sequence of Kobresia littledalei, the first chromosome-level genome in the family Cyperaceae.</title>
        <authorList>
            <person name="Qu G."/>
        </authorList>
    </citation>
    <scope>NUCLEOTIDE SEQUENCE</scope>
    <source>
        <strain evidence="2">C.B.Clarke</strain>
        <tissue evidence="2">Leaf</tissue>
    </source>
</reference>
<proteinExistence type="predicted"/>
<evidence type="ECO:0000313" key="2">
    <source>
        <dbReference type="EMBL" id="KAF3341677.1"/>
    </source>
</evidence>
<protein>
    <recommendedName>
        <fullName evidence="4">MATH domain-containing protein</fullName>
    </recommendedName>
</protein>
<dbReference type="Proteomes" id="UP000623129">
    <property type="component" value="Unassembled WGS sequence"/>
</dbReference>
<sequence>MLSVRLFPAGCCHRSKLSEKGGKMVTGKRQREESERGKEGNRRRRLRFSFRMETLIKSFSLKVDGYSLIKQLQPERENDMVVGTFDLGGHSWAITFLPNDWSYDNWMALHVSLLTETKTTMAL</sequence>
<gene>
    <name evidence="2" type="ORF">FCM35_KLT00315</name>
</gene>
<keyword evidence="3" id="KW-1185">Reference proteome</keyword>
<name>A0A833RLQ9_9POAL</name>
<dbReference type="SUPFAM" id="SSF49599">
    <property type="entry name" value="TRAF domain-like"/>
    <property type="match status" value="1"/>
</dbReference>
<evidence type="ECO:0008006" key="4">
    <source>
        <dbReference type="Google" id="ProtNLM"/>
    </source>
</evidence>
<feature type="region of interest" description="Disordered" evidence="1">
    <location>
        <begin position="18"/>
        <end position="42"/>
    </location>
</feature>
<accession>A0A833RLQ9</accession>
<evidence type="ECO:0000256" key="1">
    <source>
        <dbReference type="SAM" id="MobiDB-lite"/>
    </source>
</evidence>
<evidence type="ECO:0000313" key="3">
    <source>
        <dbReference type="Proteomes" id="UP000623129"/>
    </source>
</evidence>
<comment type="caution">
    <text evidence="2">The sequence shown here is derived from an EMBL/GenBank/DDBJ whole genome shotgun (WGS) entry which is preliminary data.</text>
</comment>
<dbReference type="AlphaFoldDB" id="A0A833RLQ9"/>
<dbReference type="EMBL" id="SWLB01000001">
    <property type="protein sequence ID" value="KAF3341677.1"/>
    <property type="molecule type" value="Genomic_DNA"/>
</dbReference>
<feature type="compositionally biased region" description="Basic and acidic residues" evidence="1">
    <location>
        <begin position="29"/>
        <end position="40"/>
    </location>
</feature>
<organism evidence="2 3">
    <name type="scientific">Carex littledalei</name>
    <dbReference type="NCBI Taxonomy" id="544730"/>
    <lineage>
        <taxon>Eukaryota</taxon>
        <taxon>Viridiplantae</taxon>
        <taxon>Streptophyta</taxon>
        <taxon>Embryophyta</taxon>
        <taxon>Tracheophyta</taxon>
        <taxon>Spermatophyta</taxon>
        <taxon>Magnoliopsida</taxon>
        <taxon>Liliopsida</taxon>
        <taxon>Poales</taxon>
        <taxon>Cyperaceae</taxon>
        <taxon>Cyperoideae</taxon>
        <taxon>Cariceae</taxon>
        <taxon>Carex</taxon>
        <taxon>Carex subgen. Euthyceras</taxon>
    </lineage>
</organism>